<dbReference type="OMA" id="KMEHESN"/>
<protein>
    <submittedName>
        <fullName evidence="1">Uncharacterized protein</fullName>
    </submittedName>
</protein>
<dbReference type="STRING" id="49390.A0A068TM49"/>
<gene>
    <name evidence="1" type="ORF">GSCOC_T00014750001</name>
</gene>
<dbReference type="PhylomeDB" id="A0A068TM49"/>
<organism evidence="1 2">
    <name type="scientific">Coffea canephora</name>
    <name type="common">Robusta coffee</name>
    <dbReference type="NCBI Taxonomy" id="49390"/>
    <lineage>
        <taxon>Eukaryota</taxon>
        <taxon>Viridiplantae</taxon>
        <taxon>Streptophyta</taxon>
        <taxon>Embryophyta</taxon>
        <taxon>Tracheophyta</taxon>
        <taxon>Spermatophyta</taxon>
        <taxon>Magnoliopsida</taxon>
        <taxon>eudicotyledons</taxon>
        <taxon>Gunneridae</taxon>
        <taxon>Pentapetalae</taxon>
        <taxon>asterids</taxon>
        <taxon>lamiids</taxon>
        <taxon>Gentianales</taxon>
        <taxon>Rubiaceae</taxon>
        <taxon>Ixoroideae</taxon>
        <taxon>Gardenieae complex</taxon>
        <taxon>Bertiereae - Coffeeae clade</taxon>
        <taxon>Coffeeae</taxon>
        <taxon>Coffea</taxon>
    </lineage>
</organism>
<dbReference type="Gramene" id="CDO97410">
    <property type="protein sequence ID" value="CDO97410"/>
    <property type="gene ID" value="GSCOC_T00014750001"/>
</dbReference>
<dbReference type="PANTHER" id="PTHR33735:SF10">
    <property type="entry name" value="EXPRESSED PROTEIN"/>
    <property type="match status" value="1"/>
</dbReference>
<evidence type="ECO:0000313" key="2">
    <source>
        <dbReference type="Proteomes" id="UP000295252"/>
    </source>
</evidence>
<dbReference type="InParanoid" id="A0A068TM49"/>
<dbReference type="AlphaFoldDB" id="A0A068TM49"/>
<proteinExistence type="predicted"/>
<sequence>MISLWSGGKSVHHIVPSIIMSAAARNSPYKLQDLVTLLYRYRLSSSVANAGNRQFLSSKFRCGNYMNQGYLRSFTSAPIDQADAKGKPDFQILKDAEKKVQPTLPASADKQSFSSWAKWLLGSLMTLLLPFWKQEWESLRGLEGKVEKVVGEVEVVAEVVENVATVTEKVSAEVAEKLPDNNKIKEAVLVVEHLSSVAAQEAKLIEDFIHNVGDMKQDLKEMEKIAEPAIEKVVEPHHQEQAA</sequence>
<dbReference type="PANTHER" id="PTHR33735">
    <property type="entry name" value="EXPRESSED PROTEIN"/>
    <property type="match status" value="1"/>
</dbReference>
<accession>A0A068TM49</accession>
<dbReference type="OrthoDB" id="783687at2759"/>
<dbReference type="FunCoup" id="A0A068TM49">
    <property type="interactions" value="251"/>
</dbReference>
<evidence type="ECO:0000313" key="1">
    <source>
        <dbReference type="EMBL" id="CDO97410.1"/>
    </source>
</evidence>
<dbReference type="Proteomes" id="UP000295252">
    <property type="component" value="Chromosome IV"/>
</dbReference>
<reference evidence="2" key="1">
    <citation type="journal article" date="2014" name="Science">
        <title>The coffee genome provides insight into the convergent evolution of caffeine biosynthesis.</title>
        <authorList>
            <person name="Denoeud F."/>
            <person name="Carretero-Paulet L."/>
            <person name="Dereeper A."/>
            <person name="Droc G."/>
            <person name="Guyot R."/>
            <person name="Pietrella M."/>
            <person name="Zheng C."/>
            <person name="Alberti A."/>
            <person name="Anthony F."/>
            <person name="Aprea G."/>
            <person name="Aury J.M."/>
            <person name="Bento P."/>
            <person name="Bernard M."/>
            <person name="Bocs S."/>
            <person name="Campa C."/>
            <person name="Cenci A."/>
            <person name="Combes M.C."/>
            <person name="Crouzillat D."/>
            <person name="Da Silva C."/>
            <person name="Daddiego L."/>
            <person name="De Bellis F."/>
            <person name="Dussert S."/>
            <person name="Garsmeur O."/>
            <person name="Gayraud T."/>
            <person name="Guignon V."/>
            <person name="Jahn K."/>
            <person name="Jamilloux V."/>
            <person name="Joet T."/>
            <person name="Labadie K."/>
            <person name="Lan T."/>
            <person name="Leclercq J."/>
            <person name="Lepelley M."/>
            <person name="Leroy T."/>
            <person name="Li L.T."/>
            <person name="Librado P."/>
            <person name="Lopez L."/>
            <person name="Munoz A."/>
            <person name="Noel B."/>
            <person name="Pallavicini A."/>
            <person name="Perrotta G."/>
            <person name="Poncet V."/>
            <person name="Pot D."/>
            <person name="Priyono X."/>
            <person name="Rigoreau M."/>
            <person name="Rouard M."/>
            <person name="Rozas J."/>
            <person name="Tranchant-Dubreuil C."/>
            <person name="VanBuren R."/>
            <person name="Zhang Q."/>
            <person name="Andrade A.C."/>
            <person name="Argout X."/>
            <person name="Bertrand B."/>
            <person name="de Kochko A."/>
            <person name="Graziosi G."/>
            <person name="Henry R.J."/>
            <person name="Jayarama X."/>
            <person name="Ming R."/>
            <person name="Nagai C."/>
            <person name="Rounsley S."/>
            <person name="Sankoff D."/>
            <person name="Giuliano G."/>
            <person name="Albert V.A."/>
            <person name="Wincker P."/>
            <person name="Lashermes P."/>
        </authorList>
    </citation>
    <scope>NUCLEOTIDE SEQUENCE [LARGE SCALE GENOMIC DNA]</scope>
    <source>
        <strain evidence="2">cv. DH200-94</strain>
    </source>
</reference>
<keyword evidence="2" id="KW-1185">Reference proteome</keyword>
<name>A0A068TM49_COFCA</name>
<dbReference type="EMBL" id="HG739085">
    <property type="protein sequence ID" value="CDO97410.1"/>
    <property type="molecule type" value="Genomic_DNA"/>
</dbReference>